<dbReference type="HAMAP" id="MF_01374">
    <property type="entry name" value="Glyoxalase_2"/>
    <property type="match status" value="1"/>
</dbReference>
<comment type="catalytic activity">
    <reaction evidence="1">
        <text>an S-(2-hydroxyacyl)glutathione + H2O = a 2-hydroxy carboxylate + glutathione + H(+)</text>
        <dbReference type="Rhea" id="RHEA:21864"/>
        <dbReference type="ChEBI" id="CHEBI:15377"/>
        <dbReference type="ChEBI" id="CHEBI:15378"/>
        <dbReference type="ChEBI" id="CHEBI:57925"/>
        <dbReference type="ChEBI" id="CHEBI:58896"/>
        <dbReference type="ChEBI" id="CHEBI:71261"/>
        <dbReference type="EC" id="3.1.2.6"/>
    </reaction>
</comment>
<dbReference type="CDD" id="cd07723">
    <property type="entry name" value="hydroxyacylglutathione_hydrolase_MBL-fold"/>
    <property type="match status" value="1"/>
</dbReference>
<dbReference type="PANTHER" id="PTHR11935:SF94">
    <property type="entry name" value="TENZING NORGAY, ISOFORM C"/>
    <property type="match status" value="1"/>
</dbReference>
<comment type="cofactor">
    <cofactor evidence="2">
        <name>Zn(2+)</name>
        <dbReference type="ChEBI" id="CHEBI:29105"/>
    </cofactor>
</comment>
<evidence type="ECO:0000313" key="11">
    <source>
        <dbReference type="EMBL" id="ORX91150.1"/>
    </source>
</evidence>
<reference evidence="11 12" key="1">
    <citation type="submission" date="2016-07" db="EMBL/GenBank/DDBJ databases">
        <title>Pervasive Adenine N6-methylation of Active Genes in Fungi.</title>
        <authorList>
            <consortium name="DOE Joint Genome Institute"/>
            <person name="Mondo S.J."/>
            <person name="Dannebaum R.O."/>
            <person name="Kuo R.C."/>
            <person name="Labutti K."/>
            <person name="Haridas S."/>
            <person name="Kuo A."/>
            <person name="Salamov A."/>
            <person name="Ahrendt S.R."/>
            <person name="Lipzen A."/>
            <person name="Sullivan W."/>
            <person name="Andreopoulos W.B."/>
            <person name="Clum A."/>
            <person name="Lindquist E."/>
            <person name="Daum C."/>
            <person name="Ramamoorthy G.K."/>
            <person name="Gryganskyi A."/>
            <person name="Culley D."/>
            <person name="Magnuson J.K."/>
            <person name="James T.Y."/>
            <person name="O'Malley M.A."/>
            <person name="Stajich J.E."/>
            <person name="Spatafora J.W."/>
            <person name="Visel A."/>
            <person name="Grigoriev I.V."/>
        </authorList>
    </citation>
    <scope>NUCLEOTIDE SEQUENCE [LARGE SCALE GENOMIC DNA]</scope>
    <source>
        <strain evidence="11 12">CBS 931.73</strain>
    </source>
</reference>
<evidence type="ECO:0000256" key="2">
    <source>
        <dbReference type="ARBA" id="ARBA00001947"/>
    </source>
</evidence>
<dbReference type="Gene3D" id="3.60.15.10">
    <property type="entry name" value="Ribonuclease Z/Hydroxyacylglutathione hydrolase-like"/>
    <property type="match status" value="1"/>
</dbReference>
<evidence type="ECO:0000256" key="4">
    <source>
        <dbReference type="ARBA" id="ARBA00006759"/>
    </source>
</evidence>
<dbReference type="EC" id="3.1.2.6" evidence="5"/>
<dbReference type="OrthoDB" id="515692at2759"/>
<dbReference type="InterPro" id="IPR032282">
    <property type="entry name" value="HAGH_C"/>
</dbReference>
<dbReference type="Proteomes" id="UP000193498">
    <property type="component" value="Unassembled WGS sequence"/>
</dbReference>
<proteinExistence type="inferred from homology"/>
<protein>
    <recommendedName>
        <fullName evidence="5">hydroxyacylglutathione hydrolase</fullName>
        <ecNumber evidence="5">3.1.2.6</ecNumber>
    </recommendedName>
    <alternativeName>
        <fullName evidence="9">Glyoxalase II</fullName>
    </alternativeName>
</protein>
<comment type="pathway">
    <text evidence="3">Secondary metabolite metabolism; methylglyoxal degradation; (R)-lactate from methylglyoxal: step 2/2.</text>
</comment>
<dbReference type="Pfam" id="PF00753">
    <property type="entry name" value="Lactamase_B"/>
    <property type="match status" value="1"/>
</dbReference>
<keyword evidence="12" id="KW-1185">Reference proteome</keyword>
<name>A0A1Y1XZG8_9FUNG</name>
<comment type="similarity">
    <text evidence="4">Belongs to the metallo-beta-lactamase superfamily. Glyoxalase II family.</text>
</comment>
<evidence type="ECO:0000259" key="10">
    <source>
        <dbReference type="SMART" id="SM00849"/>
    </source>
</evidence>
<evidence type="ECO:0000256" key="9">
    <source>
        <dbReference type="ARBA" id="ARBA00031044"/>
    </source>
</evidence>
<evidence type="ECO:0000256" key="6">
    <source>
        <dbReference type="ARBA" id="ARBA00022723"/>
    </source>
</evidence>
<feature type="domain" description="Metallo-beta-lactamase" evidence="10">
    <location>
        <begin position="11"/>
        <end position="170"/>
    </location>
</feature>
<dbReference type="InterPro" id="IPR017782">
    <property type="entry name" value="Hydroxyacylglutathione_Hdrlase"/>
</dbReference>
<dbReference type="FunFam" id="3.60.15.10:FF:000019">
    <property type="entry name" value="Hydroxyacylglutathione hydrolase, mitochondrial"/>
    <property type="match status" value="1"/>
</dbReference>
<accession>A0A1Y1XZG8</accession>
<dbReference type="SMART" id="SM00849">
    <property type="entry name" value="Lactamase_B"/>
    <property type="match status" value="1"/>
</dbReference>
<evidence type="ECO:0000256" key="5">
    <source>
        <dbReference type="ARBA" id="ARBA00011917"/>
    </source>
</evidence>
<comment type="caution">
    <text evidence="11">The sequence shown here is derived from an EMBL/GenBank/DDBJ whole genome shotgun (WGS) entry which is preliminary data.</text>
</comment>
<dbReference type="STRING" id="1314790.A0A1Y1XZG8"/>
<dbReference type="PANTHER" id="PTHR11935">
    <property type="entry name" value="BETA LACTAMASE DOMAIN"/>
    <property type="match status" value="1"/>
</dbReference>
<dbReference type="InParanoid" id="A0A1Y1XZG8"/>
<dbReference type="InterPro" id="IPR001279">
    <property type="entry name" value="Metallo-B-lactamas"/>
</dbReference>
<dbReference type="NCBIfam" id="TIGR03413">
    <property type="entry name" value="GSH_gloB"/>
    <property type="match status" value="1"/>
</dbReference>
<dbReference type="InterPro" id="IPR036866">
    <property type="entry name" value="RibonucZ/Hydroxyglut_hydro"/>
</dbReference>
<dbReference type="GO" id="GO:0046872">
    <property type="term" value="F:metal ion binding"/>
    <property type="evidence" value="ECO:0007669"/>
    <property type="project" value="UniProtKB-KW"/>
</dbReference>
<keyword evidence="7 11" id="KW-0378">Hydrolase</keyword>
<dbReference type="Pfam" id="PF16123">
    <property type="entry name" value="HAGH_C"/>
    <property type="match status" value="1"/>
</dbReference>
<dbReference type="UniPathway" id="UPA00619">
    <property type="reaction ID" value="UER00676"/>
</dbReference>
<keyword evidence="6" id="KW-0479">Metal-binding</keyword>
<keyword evidence="8" id="KW-0862">Zinc</keyword>
<organism evidence="11 12">
    <name type="scientific">Basidiobolus meristosporus CBS 931.73</name>
    <dbReference type="NCBI Taxonomy" id="1314790"/>
    <lineage>
        <taxon>Eukaryota</taxon>
        <taxon>Fungi</taxon>
        <taxon>Fungi incertae sedis</taxon>
        <taxon>Zoopagomycota</taxon>
        <taxon>Entomophthoromycotina</taxon>
        <taxon>Basidiobolomycetes</taxon>
        <taxon>Basidiobolales</taxon>
        <taxon>Basidiobolaceae</taxon>
        <taxon>Basidiobolus</taxon>
    </lineage>
</organism>
<evidence type="ECO:0000256" key="1">
    <source>
        <dbReference type="ARBA" id="ARBA00001623"/>
    </source>
</evidence>
<gene>
    <name evidence="11" type="ORF">K493DRAFT_264845</name>
</gene>
<evidence type="ECO:0000313" key="12">
    <source>
        <dbReference type="Proteomes" id="UP000193498"/>
    </source>
</evidence>
<dbReference type="SUPFAM" id="SSF56281">
    <property type="entry name" value="Metallo-hydrolase/oxidoreductase"/>
    <property type="match status" value="1"/>
</dbReference>
<dbReference type="EMBL" id="MCFE01000338">
    <property type="protein sequence ID" value="ORX91150.1"/>
    <property type="molecule type" value="Genomic_DNA"/>
</dbReference>
<dbReference type="GO" id="GO:0004416">
    <property type="term" value="F:hydroxyacylglutathione hydrolase activity"/>
    <property type="evidence" value="ECO:0007669"/>
    <property type="project" value="UniProtKB-EC"/>
</dbReference>
<evidence type="ECO:0000256" key="3">
    <source>
        <dbReference type="ARBA" id="ARBA00004963"/>
    </source>
</evidence>
<evidence type="ECO:0000256" key="8">
    <source>
        <dbReference type="ARBA" id="ARBA00022833"/>
    </source>
</evidence>
<dbReference type="PIRSF" id="PIRSF005457">
    <property type="entry name" value="Glx"/>
    <property type="match status" value="1"/>
</dbReference>
<evidence type="ECO:0000256" key="7">
    <source>
        <dbReference type="ARBA" id="ARBA00022801"/>
    </source>
</evidence>
<dbReference type="FunCoup" id="A0A1Y1XZG8">
    <property type="interactions" value="209"/>
</dbReference>
<dbReference type="GO" id="GO:0019243">
    <property type="term" value="P:methylglyoxal catabolic process to D-lactate via S-lactoyl-glutathione"/>
    <property type="evidence" value="ECO:0007669"/>
    <property type="project" value="InterPro"/>
</dbReference>
<dbReference type="AlphaFoldDB" id="A0A1Y1XZG8"/>
<dbReference type="InterPro" id="IPR035680">
    <property type="entry name" value="Clx_II_MBL"/>
</dbReference>
<sequence length="249" mass="27763">MKVLAIPALEDNYSYLIIDEKTNEAIAVDPVEPKKVIKAATEAKVNLTSIFTTHHHWDHAGGNEEFLSLKPGLAVYGADERVDKLTNFVKDNEEFKIGTLNVKCLMTVCHTKGSVSYFVSDDSDKAVFTGDTLFIGGCGRFFEGTAEEMYNSLVNVLASLPKETKVYCGHEYTKSNLKFALSVDPENPALKEKYLWCNSNPVTVPSTIGEELAFNPFMRVSDAKIQQNVGKSEPVEVMAKLRELKNHYR</sequence>